<evidence type="ECO:0000256" key="2">
    <source>
        <dbReference type="ARBA" id="ARBA00022475"/>
    </source>
</evidence>
<evidence type="ECO:0000256" key="1">
    <source>
        <dbReference type="ARBA" id="ARBA00004236"/>
    </source>
</evidence>
<dbReference type="Gene3D" id="3.90.550.10">
    <property type="entry name" value="Spore Coat Polysaccharide Biosynthesis Protein SpsA, Chain A"/>
    <property type="match status" value="1"/>
</dbReference>
<evidence type="ECO:0000313" key="12">
    <source>
        <dbReference type="EMBL" id="SDR71775.1"/>
    </source>
</evidence>
<dbReference type="AlphaFoldDB" id="A0A1H1LCN0"/>
<evidence type="ECO:0000259" key="11">
    <source>
        <dbReference type="Pfam" id="PF00535"/>
    </source>
</evidence>
<dbReference type="RefSeq" id="WP_092665588.1">
    <property type="nucleotide sequence ID" value="NZ_LT629734.1"/>
</dbReference>
<dbReference type="GO" id="GO:0005886">
    <property type="term" value="C:plasma membrane"/>
    <property type="evidence" value="ECO:0007669"/>
    <property type="project" value="UniProtKB-SubCell"/>
</dbReference>
<dbReference type="PANTHER" id="PTHR43646:SF2">
    <property type="entry name" value="GLYCOSYLTRANSFERASE 2-LIKE DOMAIN-CONTAINING PROTEIN"/>
    <property type="match status" value="1"/>
</dbReference>
<evidence type="ECO:0000256" key="5">
    <source>
        <dbReference type="ARBA" id="ARBA00023136"/>
    </source>
</evidence>
<gene>
    <name evidence="12" type="ORF">SAMN04489719_0513</name>
</gene>
<comment type="similarity">
    <text evidence="8">Belongs to the glycosyltransferase 2 family. CrtQ subfamily.</text>
</comment>
<reference evidence="13" key="1">
    <citation type="submission" date="2016-10" db="EMBL/GenBank/DDBJ databases">
        <authorList>
            <person name="Varghese N."/>
            <person name="Submissions S."/>
        </authorList>
    </citation>
    <scope>NUCLEOTIDE SEQUENCE [LARGE SCALE GENOMIC DNA]</scope>
    <source>
        <strain evidence="13">DSM 22965</strain>
    </source>
</reference>
<keyword evidence="5 10" id="KW-0472">Membrane</keyword>
<keyword evidence="2" id="KW-1003">Cell membrane</keyword>
<name>A0A1H1LCN0_9MICO</name>
<evidence type="ECO:0000256" key="6">
    <source>
        <dbReference type="ARBA" id="ARBA00037281"/>
    </source>
</evidence>
<keyword evidence="10" id="KW-0812">Transmembrane</keyword>
<accession>A0A1H1LCN0</accession>
<dbReference type="PANTHER" id="PTHR43646">
    <property type="entry name" value="GLYCOSYLTRANSFERASE"/>
    <property type="match status" value="1"/>
</dbReference>
<dbReference type="SUPFAM" id="SSF53448">
    <property type="entry name" value="Nucleotide-diphospho-sugar transferases"/>
    <property type="match status" value="1"/>
</dbReference>
<dbReference type="InterPro" id="IPR029044">
    <property type="entry name" value="Nucleotide-diphossugar_trans"/>
</dbReference>
<sequence length="286" mass="30158">MSSVIIAAHDEEPVLGACLDALAAQADAGPMHVVVSANGCSDDTAGVARRRGATVVEREAAGKPGALNAGDDVADGFPRVYLDADIVVPPHGVARLLEALRDGVLAAVPHRILDTEGSPLLVRAYCAISERLPAFRDGLYGRGMIAVSAEGRARFDRFPDLIADDLFLDGQFEASEKREASGVSVVVRAPRTTRALFDRLVRVRRGNAELRAAAARGAVAAAVRPADRWAWLRDVVLPRPWLLPAAVAYVGMTVAAAVVARRASRAGTARAWGHDATTRAPGRAVP</sequence>
<dbReference type="EMBL" id="LT629734">
    <property type="protein sequence ID" value="SDR71775.1"/>
    <property type="molecule type" value="Genomic_DNA"/>
</dbReference>
<evidence type="ECO:0000256" key="4">
    <source>
        <dbReference type="ARBA" id="ARBA00022679"/>
    </source>
</evidence>
<proteinExistence type="inferred from homology"/>
<organism evidence="12 13">
    <name type="scientific">Agrococcus carbonis</name>
    <dbReference type="NCBI Taxonomy" id="684552"/>
    <lineage>
        <taxon>Bacteria</taxon>
        <taxon>Bacillati</taxon>
        <taxon>Actinomycetota</taxon>
        <taxon>Actinomycetes</taxon>
        <taxon>Micrococcales</taxon>
        <taxon>Microbacteriaceae</taxon>
        <taxon>Agrococcus</taxon>
    </lineage>
</organism>
<keyword evidence="3" id="KW-0328">Glycosyltransferase</keyword>
<dbReference type="Proteomes" id="UP000199649">
    <property type="component" value="Chromosome I"/>
</dbReference>
<keyword evidence="4 12" id="KW-0808">Transferase</keyword>
<protein>
    <recommendedName>
        <fullName evidence="9">4,4'-diaponeurosporenoate glycosyltransferase</fullName>
    </recommendedName>
</protein>
<evidence type="ECO:0000256" key="3">
    <source>
        <dbReference type="ARBA" id="ARBA00022676"/>
    </source>
</evidence>
<evidence type="ECO:0000256" key="9">
    <source>
        <dbReference type="ARBA" id="ARBA00040345"/>
    </source>
</evidence>
<dbReference type="OrthoDB" id="9771846at2"/>
<comment type="subcellular location">
    <subcellularLocation>
        <location evidence="1">Cell membrane</location>
    </subcellularLocation>
</comment>
<dbReference type="STRING" id="684552.SAMN04489719_0513"/>
<keyword evidence="10" id="KW-1133">Transmembrane helix</keyword>
<dbReference type="GO" id="GO:0016757">
    <property type="term" value="F:glycosyltransferase activity"/>
    <property type="evidence" value="ECO:0007669"/>
    <property type="project" value="UniProtKB-KW"/>
</dbReference>
<feature type="domain" description="Glycosyltransferase 2-like" evidence="11">
    <location>
        <begin position="3"/>
        <end position="127"/>
    </location>
</feature>
<keyword evidence="13" id="KW-1185">Reference proteome</keyword>
<dbReference type="Pfam" id="PF00535">
    <property type="entry name" value="Glycos_transf_2"/>
    <property type="match status" value="1"/>
</dbReference>
<dbReference type="InterPro" id="IPR001173">
    <property type="entry name" value="Glyco_trans_2-like"/>
</dbReference>
<evidence type="ECO:0000256" key="10">
    <source>
        <dbReference type="SAM" id="Phobius"/>
    </source>
</evidence>
<comment type="pathway">
    <text evidence="7">Carotenoid biosynthesis; staphyloxanthin biosynthesis; staphyloxanthin from farnesyl diphosphate: step 4/5.</text>
</comment>
<evidence type="ECO:0000313" key="13">
    <source>
        <dbReference type="Proteomes" id="UP000199649"/>
    </source>
</evidence>
<comment type="function">
    <text evidence="6">Catalyzes the glycosylation of 4,4'-diaponeurosporenoate, i.e. the esterification of glucose at the C1'' position with the carboxyl group of 4,4'-diaponeurosporenic acid, to form glycosyl-4,4'-diaponeurosporenoate. This is a step in the biosynthesis of staphyloxanthin, an orange pigment present in most staphylococci strains.</text>
</comment>
<evidence type="ECO:0000256" key="7">
    <source>
        <dbReference type="ARBA" id="ARBA00037904"/>
    </source>
</evidence>
<evidence type="ECO:0000256" key="8">
    <source>
        <dbReference type="ARBA" id="ARBA00038120"/>
    </source>
</evidence>
<feature type="transmembrane region" description="Helical" evidence="10">
    <location>
        <begin position="241"/>
        <end position="260"/>
    </location>
</feature>